<dbReference type="InterPro" id="IPR008388">
    <property type="entry name" value="Ac45_acc_su"/>
</dbReference>
<evidence type="ECO:0000313" key="11">
    <source>
        <dbReference type="RefSeq" id="XP_030748511.1"/>
    </source>
</evidence>
<protein>
    <submittedName>
        <fullName evidence="11">V-type proton ATPase subunit S1</fullName>
    </submittedName>
</protein>
<dbReference type="GO" id="GO:0033176">
    <property type="term" value="C:proton-transporting V-type ATPase complex"/>
    <property type="evidence" value="ECO:0007669"/>
    <property type="project" value="TreeGrafter"/>
</dbReference>
<dbReference type="GO" id="GO:0001671">
    <property type="term" value="F:ATPase activator activity"/>
    <property type="evidence" value="ECO:0007669"/>
    <property type="project" value="TreeGrafter"/>
</dbReference>
<evidence type="ECO:0000256" key="3">
    <source>
        <dbReference type="ARBA" id="ARBA00022692"/>
    </source>
</evidence>
<evidence type="ECO:0000313" key="10">
    <source>
        <dbReference type="Proteomes" id="UP000504635"/>
    </source>
</evidence>
<evidence type="ECO:0000259" key="8">
    <source>
        <dbReference type="Pfam" id="PF05827"/>
    </source>
</evidence>
<reference evidence="11" key="1">
    <citation type="submission" date="2025-08" db="UniProtKB">
        <authorList>
            <consortium name="RefSeq"/>
        </authorList>
    </citation>
    <scope>IDENTIFICATION</scope>
    <source>
        <tissue evidence="11">Gonads</tissue>
    </source>
</reference>
<proteinExistence type="inferred from homology"/>
<evidence type="ECO:0000256" key="6">
    <source>
        <dbReference type="SAM" id="Phobius"/>
    </source>
</evidence>
<evidence type="ECO:0000259" key="9">
    <source>
        <dbReference type="Pfam" id="PF20520"/>
    </source>
</evidence>
<accession>A0A6J2XBH1</accession>
<keyword evidence="10" id="KW-1185">Reference proteome</keyword>
<sequence>MDKGRKFQCASLYLLVLIHLCQSEFVPVFMWGTKSTSDPLPALHKLSQNSFKDYISDVLKSNPTVVLFVEQSLSPEDFGQRDRLGNSPFNYLSKARKSSKVTYLPYVQNPIKAIRHSSEDVFETSIEQLTDDVEIPDSKVIIVALNDARDNEQRFDLLKRHDSFIASVYEKLLKDDSNVLAFYTAHRASWIGSGEIHSRKSRALFAASDEQSPNQYFSESIFFYTSGNANVTLNNNVETVALSYTETNTTDSVVLTGAANTSNIQFSLDFLKSSTGYWYIQSVNLTVNNTLTQFNINGSIYAPFRFSYACGDQTFGNATAGITLPQFQVQPVFLSTIFTKQGKFDDPYNCVGFTTIPIWSGLFVTFILMIIMSIGLTMMMDIKTMDRFDDAKGKTITINVSE</sequence>
<dbReference type="OrthoDB" id="9985059at2759"/>
<dbReference type="PANTHER" id="PTHR12471:SF7">
    <property type="entry name" value="V-TYPE PROTON ATPASE SUBUNIT S1"/>
    <property type="match status" value="1"/>
</dbReference>
<keyword evidence="3 6" id="KW-0812">Transmembrane</keyword>
<dbReference type="RefSeq" id="XP_030748511.1">
    <property type="nucleotide sequence ID" value="XM_030892651.1"/>
</dbReference>
<dbReference type="KEGG" id="soy:115876744"/>
<dbReference type="GeneID" id="115876744"/>
<feature type="domain" description="V-type proton ATPase subunit S1/VOA1 transmembrane" evidence="9">
    <location>
        <begin position="352"/>
        <end position="390"/>
    </location>
</feature>
<keyword evidence="5 6" id="KW-0472">Membrane</keyword>
<feature type="signal peptide" evidence="7">
    <location>
        <begin position="1"/>
        <end position="23"/>
    </location>
</feature>
<evidence type="ECO:0000256" key="7">
    <source>
        <dbReference type="SAM" id="SignalP"/>
    </source>
</evidence>
<dbReference type="CTD" id="35944"/>
<comment type="similarity">
    <text evidence="2">Belongs to the vacuolar ATPase subunit S1 family.</text>
</comment>
<dbReference type="PANTHER" id="PTHR12471">
    <property type="entry name" value="VACUOLAR ATP SYNTHASE SUBUNIT S1"/>
    <property type="match status" value="1"/>
</dbReference>
<evidence type="ECO:0000256" key="1">
    <source>
        <dbReference type="ARBA" id="ARBA00004167"/>
    </source>
</evidence>
<dbReference type="GO" id="GO:0030641">
    <property type="term" value="P:regulation of cellular pH"/>
    <property type="evidence" value="ECO:0007669"/>
    <property type="project" value="TreeGrafter"/>
</dbReference>
<dbReference type="Pfam" id="PF20520">
    <property type="entry name" value="Ac45-VOA1_TM"/>
    <property type="match status" value="1"/>
</dbReference>
<keyword evidence="4 6" id="KW-1133">Transmembrane helix</keyword>
<dbReference type="InterPro" id="IPR046756">
    <property type="entry name" value="VAS1/VOA1_TM"/>
</dbReference>
<dbReference type="InParanoid" id="A0A6J2XBH1"/>
<dbReference type="Proteomes" id="UP000504635">
    <property type="component" value="Unplaced"/>
</dbReference>
<feature type="chain" id="PRO_5026794356" evidence="7">
    <location>
        <begin position="24"/>
        <end position="402"/>
    </location>
</feature>
<name>A0A6J2XBH1_SITOR</name>
<organism evidence="10 11">
    <name type="scientific">Sitophilus oryzae</name>
    <name type="common">Rice weevil</name>
    <name type="synonym">Curculio oryzae</name>
    <dbReference type="NCBI Taxonomy" id="7048"/>
    <lineage>
        <taxon>Eukaryota</taxon>
        <taxon>Metazoa</taxon>
        <taxon>Ecdysozoa</taxon>
        <taxon>Arthropoda</taxon>
        <taxon>Hexapoda</taxon>
        <taxon>Insecta</taxon>
        <taxon>Pterygota</taxon>
        <taxon>Neoptera</taxon>
        <taxon>Endopterygota</taxon>
        <taxon>Coleoptera</taxon>
        <taxon>Polyphaga</taxon>
        <taxon>Cucujiformia</taxon>
        <taxon>Curculionidae</taxon>
        <taxon>Dryophthorinae</taxon>
        <taxon>Sitophilus</taxon>
    </lineage>
</organism>
<keyword evidence="7" id="KW-0732">Signal</keyword>
<gene>
    <name evidence="11" type="primary">LOC115876744</name>
</gene>
<evidence type="ECO:0000256" key="2">
    <source>
        <dbReference type="ARBA" id="ARBA00009037"/>
    </source>
</evidence>
<feature type="domain" description="V-type proton ATPase subunit S1 luminal" evidence="8">
    <location>
        <begin position="228"/>
        <end position="331"/>
    </location>
</feature>
<dbReference type="Pfam" id="PF05827">
    <property type="entry name" value="VAS1_LD"/>
    <property type="match status" value="1"/>
</dbReference>
<evidence type="ECO:0000256" key="5">
    <source>
        <dbReference type="ARBA" id="ARBA00023136"/>
    </source>
</evidence>
<feature type="transmembrane region" description="Helical" evidence="6">
    <location>
        <begin position="358"/>
        <end position="378"/>
    </location>
</feature>
<comment type="subcellular location">
    <subcellularLocation>
        <location evidence="1">Membrane</location>
        <topology evidence="1">Single-pass membrane protein</topology>
    </subcellularLocation>
</comment>
<dbReference type="InterPro" id="IPR046755">
    <property type="entry name" value="VAS1_LD"/>
</dbReference>
<dbReference type="FunCoup" id="A0A6J2XBH1">
    <property type="interactions" value="184"/>
</dbReference>
<evidence type="ECO:0000256" key="4">
    <source>
        <dbReference type="ARBA" id="ARBA00022989"/>
    </source>
</evidence>
<dbReference type="AlphaFoldDB" id="A0A6J2XBH1"/>